<evidence type="ECO:0000313" key="7">
    <source>
        <dbReference type="Proteomes" id="UP000789423"/>
    </source>
</evidence>
<name>A0ABM8YHA3_9BACI</name>
<dbReference type="InterPro" id="IPR046348">
    <property type="entry name" value="SIS_dom_sf"/>
</dbReference>
<evidence type="ECO:0000256" key="3">
    <source>
        <dbReference type="ARBA" id="ARBA00023163"/>
    </source>
</evidence>
<evidence type="ECO:0000259" key="4">
    <source>
        <dbReference type="PROSITE" id="PS51071"/>
    </source>
</evidence>
<reference evidence="6 7" key="1">
    <citation type="submission" date="2021-10" db="EMBL/GenBank/DDBJ databases">
        <authorList>
            <person name="Criscuolo A."/>
        </authorList>
    </citation>
    <scope>NUCLEOTIDE SEQUENCE [LARGE SCALE GENOMIC DNA]</scope>
    <source>
        <strain evidence="7">CIP 111899</strain>
    </source>
</reference>
<organism evidence="6 7">
    <name type="scientific">Bacillus rhizoplanae</name>
    <dbReference type="NCBI Taxonomy" id="2880966"/>
    <lineage>
        <taxon>Bacteria</taxon>
        <taxon>Bacillati</taxon>
        <taxon>Bacillota</taxon>
        <taxon>Bacilli</taxon>
        <taxon>Bacillales</taxon>
        <taxon>Bacillaceae</taxon>
        <taxon>Bacillus</taxon>
    </lineage>
</organism>
<evidence type="ECO:0000256" key="2">
    <source>
        <dbReference type="ARBA" id="ARBA00023125"/>
    </source>
</evidence>
<dbReference type="InterPro" id="IPR000281">
    <property type="entry name" value="HTH_RpiR"/>
</dbReference>
<dbReference type="SUPFAM" id="SSF46689">
    <property type="entry name" value="Homeodomain-like"/>
    <property type="match status" value="1"/>
</dbReference>
<keyword evidence="7" id="KW-1185">Reference proteome</keyword>
<dbReference type="Pfam" id="PF01418">
    <property type="entry name" value="HTH_6"/>
    <property type="match status" value="1"/>
</dbReference>
<dbReference type="InterPro" id="IPR009057">
    <property type="entry name" value="Homeodomain-like_sf"/>
</dbReference>
<evidence type="ECO:0000259" key="5">
    <source>
        <dbReference type="PROSITE" id="PS51464"/>
    </source>
</evidence>
<protein>
    <submittedName>
        <fullName evidence="6">HTH-type transcriptional regulator YbbH</fullName>
    </submittedName>
</protein>
<proteinExistence type="predicted"/>
<dbReference type="Gene3D" id="3.40.50.10490">
    <property type="entry name" value="Glucose-6-phosphate isomerase like protein, domain 1"/>
    <property type="match status" value="1"/>
</dbReference>
<dbReference type="CDD" id="cd05013">
    <property type="entry name" value="SIS_RpiR"/>
    <property type="match status" value="1"/>
</dbReference>
<evidence type="ECO:0000313" key="6">
    <source>
        <dbReference type="EMBL" id="CAG9615115.1"/>
    </source>
</evidence>
<dbReference type="Gene3D" id="1.10.10.10">
    <property type="entry name" value="Winged helix-like DNA-binding domain superfamily/Winged helix DNA-binding domain"/>
    <property type="match status" value="1"/>
</dbReference>
<evidence type="ECO:0000256" key="1">
    <source>
        <dbReference type="ARBA" id="ARBA00023015"/>
    </source>
</evidence>
<dbReference type="InterPro" id="IPR036388">
    <property type="entry name" value="WH-like_DNA-bd_sf"/>
</dbReference>
<dbReference type="PANTHER" id="PTHR30514">
    <property type="entry name" value="GLUCOKINASE"/>
    <property type="match status" value="1"/>
</dbReference>
<dbReference type="RefSeq" id="WP_230577027.1">
    <property type="nucleotide sequence ID" value="NZ_CAKJTI010000058.1"/>
</dbReference>
<keyword evidence="2" id="KW-0238">DNA-binding</keyword>
<gene>
    <name evidence="6" type="primary">ybbH</name>
    <name evidence="6" type="ORF">BACCIP111899_04351</name>
</gene>
<dbReference type="PANTHER" id="PTHR30514:SF10">
    <property type="entry name" value="MURR_RPIR FAMILY TRANSCRIPTIONAL REGULATOR"/>
    <property type="match status" value="1"/>
</dbReference>
<dbReference type="Proteomes" id="UP000789423">
    <property type="component" value="Unassembled WGS sequence"/>
</dbReference>
<feature type="domain" description="HTH rpiR-type" evidence="4">
    <location>
        <begin position="4"/>
        <end position="80"/>
    </location>
</feature>
<dbReference type="InterPro" id="IPR035472">
    <property type="entry name" value="RpiR-like_SIS"/>
</dbReference>
<dbReference type="SUPFAM" id="SSF53697">
    <property type="entry name" value="SIS domain"/>
    <property type="match status" value="1"/>
</dbReference>
<dbReference type="InterPro" id="IPR001347">
    <property type="entry name" value="SIS_dom"/>
</dbReference>
<keyword evidence="1" id="KW-0805">Transcription regulation</keyword>
<dbReference type="PROSITE" id="PS51464">
    <property type="entry name" value="SIS"/>
    <property type="match status" value="1"/>
</dbReference>
<keyword evidence="3" id="KW-0804">Transcription</keyword>
<feature type="domain" description="SIS" evidence="5">
    <location>
        <begin position="124"/>
        <end position="265"/>
    </location>
</feature>
<dbReference type="EMBL" id="CAKJTI010000058">
    <property type="protein sequence ID" value="CAG9615115.1"/>
    <property type="molecule type" value="Genomic_DNA"/>
</dbReference>
<comment type="caution">
    <text evidence="6">The sequence shown here is derived from an EMBL/GenBank/DDBJ whole genome shotgun (WGS) entry which is preliminary data.</text>
</comment>
<dbReference type="InterPro" id="IPR047640">
    <property type="entry name" value="RpiR-like"/>
</dbReference>
<dbReference type="Pfam" id="PF01380">
    <property type="entry name" value="SIS"/>
    <property type="match status" value="1"/>
</dbReference>
<dbReference type="PROSITE" id="PS51071">
    <property type="entry name" value="HTH_RPIR"/>
    <property type="match status" value="1"/>
</dbReference>
<accession>A0ABM8YHA3</accession>
<sequence>MKVSSIQSQIELVLNELPVSEKKVGEYILLHAKDVTNMTIHELAKAAEASSAAVIRFCRSLGISGFPALKMRLSAEVEHIRHVGYLDIESNEEVQSIIEKTVSNTVQTFHDTASQLEPESIEKAVDILHNADVIYIYGVGASFLVAEDAAQKWNRVGKKAYAISDHHVLVMTMATQSESAVFWGISYSGETREVIQLVKSAKEFGMKTIGLSRIGNNKLSQMVDVSLFTARAPEAELRSGATSSRFAQLFVVDVVFFTYASSQYEFTVKQLKKTKQAIQDFYD</sequence>